<evidence type="ECO:0000256" key="7">
    <source>
        <dbReference type="ARBA" id="ARBA00023242"/>
    </source>
</evidence>
<feature type="domain" description="DDE Tnp4" evidence="8">
    <location>
        <begin position="156"/>
        <end position="265"/>
    </location>
</feature>
<keyword evidence="4" id="KW-0540">Nuclease</keyword>
<dbReference type="Pfam" id="PF13359">
    <property type="entry name" value="DDE_Tnp_4"/>
    <property type="match status" value="1"/>
</dbReference>
<protein>
    <recommendedName>
        <fullName evidence="8">DDE Tnp4 domain-containing protein</fullName>
    </recommendedName>
</protein>
<evidence type="ECO:0000256" key="3">
    <source>
        <dbReference type="ARBA" id="ARBA00006958"/>
    </source>
</evidence>
<name>A0ABQ9GPH8_9NEOP</name>
<keyword evidence="7" id="KW-0539">Nucleus</keyword>
<dbReference type="EMBL" id="JARBHB010000010">
    <property type="protein sequence ID" value="KAJ8873947.1"/>
    <property type="molecule type" value="Genomic_DNA"/>
</dbReference>
<keyword evidence="5" id="KW-0479">Metal-binding</keyword>
<dbReference type="InterPro" id="IPR027806">
    <property type="entry name" value="HARBI1_dom"/>
</dbReference>
<evidence type="ECO:0000259" key="8">
    <source>
        <dbReference type="Pfam" id="PF13359"/>
    </source>
</evidence>
<proteinExistence type="inferred from homology"/>
<reference evidence="9 10" key="1">
    <citation type="submission" date="2023-02" db="EMBL/GenBank/DDBJ databases">
        <title>LHISI_Scaffold_Assembly.</title>
        <authorList>
            <person name="Stuart O.P."/>
            <person name="Cleave R."/>
            <person name="Magrath M.J.L."/>
            <person name="Mikheyev A.S."/>
        </authorList>
    </citation>
    <scope>NUCLEOTIDE SEQUENCE [LARGE SCALE GENOMIC DNA]</scope>
    <source>
        <strain evidence="9">Daus_M_001</strain>
        <tissue evidence="9">Leg muscle</tissue>
    </source>
</reference>
<gene>
    <name evidence="9" type="ORF">PR048_024786</name>
</gene>
<evidence type="ECO:0000256" key="1">
    <source>
        <dbReference type="ARBA" id="ARBA00001968"/>
    </source>
</evidence>
<accession>A0ABQ9GPH8</accession>
<comment type="similarity">
    <text evidence="3">Belongs to the HARBI1 family.</text>
</comment>
<evidence type="ECO:0000313" key="9">
    <source>
        <dbReference type="EMBL" id="KAJ8873947.1"/>
    </source>
</evidence>
<comment type="cofactor">
    <cofactor evidence="1">
        <name>a divalent metal cation</name>
        <dbReference type="ChEBI" id="CHEBI:60240"/>
    </cofactor>
</comment>
<sequence>MDYCESRRIAGIGFILLVMKTKDIKGFDMFYQNIRRHDNKFFNYYRMTQKSFDEMLEVLRPSISKKNTVFRNAITAEARLTITLRYLSTGCTFSSLQYEFFIERPTVGGIVRGTCQAIWTYLKDVEMPEPAEDMWLDISNKFWSKMNVPNCVGSVDEKHVRCINPVRGGSNLFNYKKFFSVILIAVADSNLRVVAIGVGAYGKEGDCTFKFTITRCLPNTRGNPQPFIMVGDKAFKLSTNLLRPYPAYELDERKRVFNHRLSRCRLYFWAPVQPDFIDDIVRRRDGINYDDTETHPFMDVNDLGRGERGQGLHIRDNFSKYLVGTGAITFQRNYMY</sequence>
<evidence type="ECO:0000256" key="4">
    <source>
        <dbReference type="ARBA" id="ARBA00022722"/>
    </source>
</evidence>
<keyword evidence="6" id="KW-0378">Hydrolase</keyword>
<dbReference type="Proteomes" id="UP001159363">
    <property type="component" value="Chromosome 9"/>
</dbReference>
<comment type="subcellular location">
    <subcellularLocation>
        <location evidence="2">Nucleus</location>
    </subcellularLocation>
</comment>
<keyword evidence="10" id="KW-1185">Reference proteome</keyword>
<comment type="caution">
    <text evidence="9">The sequence shown here is derived from an EMBL/GenBank/DDBJ whole genome shotgun (WGS) entry which is preliminary data.</text>
</comment>
<evidence type="ECO:0000256" key="2">
    <source>
        <dbReference type="ARBA" id="ARBA00004123"/>
    </source>
</evidence>
<evidence type="ECO:0000256" key="5">
    <source>
        <dbReference type="ARBA" id="ARBA00022723"/>
    </source>
</evidence>
<organism evidence="9 10">
    <name type="scientific">Dryococelus australis</name>
    <dbReference type="NCBI Taxonomy" id="614101"/>
    <lineage>
        <taxon>Eukaryota</taxon>
        <taxon>Metazoa</taxon>
        <taxon>Ecdysozoa</taxon>
        <taxon>Arthropoda</taxon>
        <taxon>Hexapoda</taxon>
        <taxon>Insecta</taxon>
        <taxon>Pterygota</taxon>
        <taxon>Neoptera</taxon>
        <taxon>Polyneoptera</taxon>
        <taxon>Phasmatodea</taxon>
        <taxon>Verophasmatodea</taxon>
        <taxon>Anareolatae</taxon>
        <taxon>Phasmatidae</taxon>
        <taxon>Eurycanthinae</taxon>
        <taxon>Dryococelus</taxon>
    </lineage>
</organism>
<dbReference type="PANTHER" id="PTHR22930">
    <property type="match status" value="1"/>
</dbReference>
<evidence type="ECO:0000313" key="10">
    <source>
        <dbReference type="Proteomes" id="UP001159363"/>
    </source>
</evidence>
<dbReference type="InterPro" id="IPR045249">
    <property type="entry name" value="HARBI1-like"/>
</dbReference>
<evidence type="ECO:0000256" key="6">
    <source>
        <dbReference type="ARBA" id="ARBA00022801"/>
    </source>
</evidence>
<dbReference type="PANTHER" id="PTHR22930:SF269">
    <property type="entry name" value="NUCLEASE HARBI1-LIKE PROTEIN"/>
    <property type="match status" value="1"/>
</dbReference>